<gene>
    <name evidence="4" type="ORF">LKD40_09335</name>
</gene>
<dbReference type="PANTHER" id="PTHR22916:SF51">
    <property type="entry name" value="GLYCOSYLTRANSFERASE EPSH-RELATED"/>
    <property type="match status" value="1"/>
</dbReference>
<dbReference type="PANTHER" id="PTHR22916">
    <property type="entry name" value="GLYCOSYLTRANSFERASE"/>
    <property type="match status" value="1"/>
</dbReference>
<dbReference type="GO" id="GO:0016757">
    <property type="term" value="F:glycosyltransferase activity"/>
    <property type="evidence" value="ECO:0007669"/>
    <property type="project" value="UniProtKB-KW"/>
</dbReference>
<sequence>MVLKLNNNPLISVVVPIYNVEKYLRRCVESIRCQTYSNLEIILVDDGSPDSCGKICDAYRNTDNRIKVIHKKNGGLSDARNVGIKIAQGEYITCIDSDDFISPFFIDNLWTAIQESKCEIATSWFVDYYEGDDITESKKLDINDVQVLNKEEFYKKLLYQDGVEISAWGKLYKAELFKGVEYPTGKLYEDIPTTYLLVEKVTKIAVIPNIDYFYFQRKTSIAQANFSLQKMDAINHMNDFRNFITVNYPLLKKAAECRYFSVLCNILFQIQSPEFKQQQEELWNEIKKYRYSVLKNRYGRKKARVAALLSYGGYKFLYKIYVSTQKSVI</sequence>
<evidence type="ECO:0000256" key="1">
    <source>
        <dbReference type="ARBA" id="ARBA00022676"/>
    </source>
</evidence>
<dbReference type="Gene3D" id="3.90.550.10">
    <property type="entry name" value="Spore Coat Polysaccharide Biosynthesis Protein SpsA, Chain A"/>
    <property type="match status" value="1"/>
</dbReference>
<evidence type="ECO:0000313" key="5">
    <source>
        <dbReference type="Proteomes" id="UP001198612"/>
    </source>
</evidence>
<keyword evidence="2" id="KW-0808">Transferase</keyword>
<dbReference type="InterPro" id="IPR029044">
    <property type="entry name" value="Nucleotide-diphossugar_trans"/>
</dbReference>
<comment type="caution">
    <text evidence="4">The sequence shown here is derived from an EMBL/GenBank/DDBJ whole genome shotgun (WGS) entry which is preliminary data.</text>
</comment>
<dbReference type="Proteomes" id="UP001198612">
    <property type="component" value="Unassembled WGS sequence"/>
</dbReference>
<evidence type="ECO:0000256" key="2">
    <source>
        <dbReference type="ARBA" id="ARBA00022679"/>
    </source>
</evidence>
<accession>A0AAW4WAD2</accession>
<reference evidence="4 5" key="1">
    <citation type="submission" date="2021-10" db="EMBL/GenBank/DDBJ databases">
        <title>Anaerobic single-cell dispensing facilitates the cultivation of human gut bacteria.</title>
        <authorList>
            <person name="Afrizal A."/>
        </authorList>
    </citation>
    <scope>NUCLEOTIDE SEQUENCE [LARGE SCALE GENOMIC DNA]</scope>
    <source>
        <strain evidence="4 5">CLA-AA-H217</strain>
    </source>
</reference>
<dbReference type="SUPFAM" id="SSF53448">
    <property type="entry name" value="Nucleotide-diphospho-sugar transferases"/>
    <property type="match status" value="1"/>
</dbReference>
<dbReference type="EMBL" id="JAJEQQ010000012">
    <property type="protein sequence ID" value="MCC2228005.1"/>
    <property type="molecule type" value="Genomic_DNA"/>
</dbReference>
<keyword evidence="1" id="KW-0328">Glycosyltransferase</keyword>
<evidence type="ECO:0000259" key="3">
    <source>
        <dbReference type="Pfam" id="PF00535"/>
    </source>
</evidence>
<dbReference type="InterPro" id="IPR001173">
    <property type="entry name" value="Glyco_trans_2-like"/>
</dbReference>
<organism evidence="4 5">
    <name type="scientific">Blautia fusiformis</name>
    <dbReference type="NCBI Taxonomy" id="2881264"/>
    <lineage>
        <taxon>Bacteria</taxon>
        <taxon>Bacillati</taxon>
        <taxon>Bacillota</taxon>
        <taxon>Clostridia</taxon>
        <taxon>Lachnospirales</taxon>
        <taxon>Lachnospiraceae</taxon>
        <taxon>Blautia</taxon>
    </lineage>
</organism>
<dbReference type="AlphaFoldDB" id="A0AAW4WAD2"/>
<dbReference type="Pfam" id="PF00535">
    <property type="entry name" value="Glycos_transf_2"/>
    <property type="match status" value="1"/>
</dbReference>
<feature type="domain" description="Glycosyltransferase 2-like" evidence="3">
    <location>
        <begin position="12"/>
        <end position="163"/>
    </location>
</feature>
<proteinExistence type="predicted"/>
<dbReference type="CDD" id="cd00761">
    <property type="entry name" value="Glyco_tranf_GTA_type"/>
    <property type="match status" value="1"/>
</dbReference>
<dbReference type="RefSeq" id="WP_173745957.1">
    <property type="nucleotide sequence ID" value="NZ_JAJEQQ010000012.1"/>
</dbReference>
<keyword evidence="5" id="KW-1185">Reference proteome</keyword>
<name>A0AAW4WAD2_9FIRM</name>
<protein>
    <submittedName>
        <fullName evidence="4">Glycosyltransferase</fullName>
    </submittedName>
</protein>
<evidence type="ECO:0000313" key="4">
    <source>
        <dbReference type="EMBL" id="MCC2228005.1"/>
    </source>
</evidence>